<dbReference type="AlphaFoldDB" id="A0A3B1CJH5"/>
<sequence length="107" mass="10968">MLTPRTVNIGPLYKPDGATLLTGVSLKFALVNGKGEKTAGYDTVTGAQIAGEVTAVTDVNGTATANLVPNDQLAGTTYYAVNPADAYGYTQFRAYLASGSGAITFAD</sequence>
<accession>A0A3B1CJH5</accession>
<organism evidence="1">
    <name type="scientific">hydrothermal vent metagenome</name>
    <dbReference type="NCBI Taxonomy" id="652676"/>
    <lineage>
        <taxon>unclassified sequences</taxon>
        <taxon>metagenomes</taxon>
        <taxon>ecological metagenomes</taxon>
    </lineage>
</organism>
<protein>
    <recommendedName>
        <fullName evidence="2">Prealbumin-like fold domain-containing protein</fullName>
    </recommendedName>
</protein>
<name>A0A3B1CJH5_9ZZZZ</name>
<evidence type="ECO:0008006" key="2">
    <source>
        <dbReference type="Google" id="ProtNLM"/>
    </source>
</evidence>
<dbReference type="EMBL" id="UOGC01000159">
    <property type="protein sequence ID" value="VAX24114.1"/>
    <property type="molecule type" value="Genomic_DNA"/>
</dbReference>
<proteinExistence type="predicted"/>
<evidence type="ECO:0000313" key="1">
    <source>
        <dbReference type="EMBL" id="VAX24114.1"/>
    </source>
</evidence>
<gene>
    <name evidence="1" type="ORF">MNBD_NITROSPINAE01-81</name>
</gene>
<feature type="non-terminal residue" evidence="1">
    <location>
        <position position="107"/>
    </location>
</feature>
<reference evidence="1" key="1">
    <citation type="submission" date="2018-06" db="EMBL/GenBank/DDBJ databases">
        <authorList>
            <person name="Zhirakovskaya E."/>
        </authorList>
    </citation>
    <scope>NUCLEOTIDE SEQUENCE</scope>
</reference>